<keyword evidence="3" id="KW-0805">Transcription regulation</keyword>
<dbReference type="SUPFAM" id="SSF46689">
    <property type="entry name" value="Homeodomain-like"/>
    <property type="match status" value="1"/>
</dbReference>
<dbReference type="InterPro" id="IPR020479">
    <property type="entry name" value="HD_metazoa"/>
</dbReference>
<evidence type="ECO:0000256" key="9">
    <source>
        <dbReference type="PROSITE-ProRule" id="PRU00108"/>
    </source>
</evidence>
<dbReference type="Proteomes" id="UP000192247">
    <property type="component" value="Unassembled WGS sequence"/>
</dbReference>
<dbReference type="OrthoDB" id="6159439at2759"/>
<dbReference type="Pfam" id="PF00046">
    <property type="entry name" value="Homeodomain"/>
    <property type="match status" value="1"/>
</dbReference>
<evidence type="ECO:0000313" key="13">
    <source>
        <dbReference type="EMBL" id="OQR68322.1"/>
    </source>
</evidence>
<dbReference type="STRING" id="418985.A0A1V9X4X9"/>
<comment type="similarity">
    <text evidence="8">Belongs to the HMX homeobox family.</text>
</comment>
<reference evidence="13 14" key="1">
    <citation type="journal article" date="2017" name="Gigascience">
        <title>Draft genome of the honey bee ectoparasitic mite, Tropilaelaps mercedesae, is shaped by the parasitic life history.</title>
        <authorList>
            <person name="Dong X."/>
            <person name="Armstrong S.D."/>
            <person name="Xia D."/>
            <person name="Makepeace B.L."/>
            <person name="Darby A.C."/>
            <person name="Kadowaki T."/>
        </authorList>
    </citation>
    <scope>NUCLEOTIDE SEQUENCE [LARGE SCALE GENOMIC DNA]</scope>
    <source>
        <strain evidence="13">Wuxi-XJTLU</strain>
    </source>
</reference>
<feature type="region of interest" description="Disordered" evidence="11">
    <location>
        <begin position="1"/>
        <end position="67"/>
    </location>
</feature>
<evidence type="ECO:0000256" key="4">
    <source>
        <dbReference type="ARBA" id="ARBA00023125"/>
    </source>
</evidence>
<dbReference type="InParanoid" id="A0A1V9X4X9"/>
<evidence type="ECO:0000256" key="10">
    <source>
        <dbReference type="RuleBase" id="RU000682"/>
    </source>
</evidence>
<dbReference type="InterPro" id="IPR001356">
    <property type="entry name" value="HD"/>
</dbReference>
<dbReference type="CDD" id="cd00086">
    <property type="entry name" value="homeodomain"/>
    <property type="match status" value="1"/>
</dbReference>
<evidence type="ECO:0000256" key="5">
    <source>
        <dbReference type="ARBA" id="ARBA00023155"/>
    </source>
</evidence>
<evidence type="ECO:0000256" key="8">
    <source>
        <dbReference type="ARBA" id="ARBA00038165"/>
    </source>
</evidence>
<name>A0A1V9X4X9_9ACAR</name>
<sequence>MTFARPERSTSADSARASSTSSPPMHPTSGHHLAPSVSASSSIPPTSTASPGSPLGRPSSIFHHPGLGAVGAHVHSLHQHGHLDSDCEEDDVKDDMKCGVDDKNAQRRKKKTRTVFTRSQVFQLESTFDMKRYLSSSERAGLAASLHLTETQVKIWFQNRRNKWKRQLAAELEAANMAHHAAAAQAAQGMVRVPLLYHEGTTPNAVSGGIVPTSSASPPGVPTSGVTTVTTSASLALSEAASTIAALAPGRVSPARSTTAGSSPPPTGQLAPSISALGSAAAALAAGAAAAYPASLYYHQFAAAQTNPSGGPPTPGSPPSTAIRPPQLPGIV</sequence>
<accession>A0A1V9X4X9</accession>
<dbReference type="GO" id="GO:0000977">
    <property type="term" value="F:RNA polymerase II transcription regulatory region sequence-specific DNA binding"/>
    <property type="evidence" value="ECO:0007669"/>
    <property type="project" value="TreeGrafter"/>
</dbReference>
<evidence type="ECO:0000256" key="1">
    <source>
        <dbReference type="ARBA" id="ARBA00004123"/>
    </source>
</evidence>
<evidence type="ECO:0000313" key="14">
    <source>
        <dbReference type="Proteomes" id="UP000192247"/>
    </source>
</evidence>
<feature type="region of interest" description="Disordered" evidence="11">
    <location>
        <begin position="305"/>
        <end position="332"/>
    </location>
</feature>
<feature type="compositionally biased region" description="Low complexity" evidence="11">
    <location>
        <begin position="11"/>
        <end position="54"/>
    </location>
</feature>
<keyword evidence="5 9" id="KW-0371">Homeobox</keyword>
<dbReference type="PANTHER" id="PTHR46110">
    <property type="entry name" value="HOMEOBOX PROTEIN HMX"/>
    <property type="match status" value="1"/>
</dbReference>
<evidence type="ECO:0000256" key="2">
    <source>
        <dbReference type="ARBA" id="ARBA00022473"/>
    </source>
</evidence>
<dbReference type="GO" id="GO:0000981">
    <property type="term" value="F:DNA-binding transcription factor activity, RNA polymerase II-specific"/>
    <property type="evidence" value="ECO:0007669"/>
    <property type="project" value="InterPro"/>
</dbReference>
<comment type="caution">
    <text evidence="13">The sequence shown here is derived from an EMBL/GenBank/DDBJ whole genome shotgun (WGS) entry which is preliminary data.</text>
</comment>
<dbReference type="AlphaFoldDB" id="A0A1V9X4X9"/>
<evidence type="ECO:0000256" key="3">
    <source>
        <dbReference type="ARBA" id="ARBA00023015"/>
    </source>
</evidence>
<dbReference type="FunFam" id="1.10.10.60:FF:000053">
    <property type="entry name" value="H6 family homeobox 2"/>
    <property type="match status" value="1"/>
</dbReference>
<dbReference type="InterPro" id="IPR051300">
    <property type="entry name" value="HMX_Homeobox_TF"/>
</dbReference>
<organism evidence="13 14">
    <name type="scientific">Tropilaelaps mercedesae</name>
    <dbReference type="NCBI Taxonomy" id="418985"/>
    <lineage>
        <taxon>Eukaryota</taxon>
        <taxon>Metazoa</taxon>
        <taxon>Ecdysozoa</taxon>
        <taxon>Arthropoda</taxon>
        <taxon>Chelicerata</taxon>
        <taxon>Arachnida</taxon>
        <taxon>Acari</taxon>
        <taxon>Parasitiformes</taxon>
        <taxon>Mesostigmata</taxon>
        <taxon>Gamasina</taxon>
        <taxon>Dermanyssoidea</taxon>
        <taxon>Laelapidae</taxon>
        <taxon>Tropilaelaps</taxon>
    </lineage>
</organism>
<feature type="DNA-binding region" description="Homeobox" evidence="9">
    <location>
        <begin position="109"/>
        <end position="168"/>
    </location>
</feature>
<gene>
    <name evidence="13" type="ORF">BIW11_02036</name>
</gene>
<evidence type="ECO:0000259" key="12">
    <source>
        <dbReference type="PROSITE" id="PS50071"/>
    </source>
</evidence>
<dbReference type="InterPro" id="IPR017970">
    <property type="entry name" value="Homeobox_CS"/>
</dbReference>
<keyword evidence="2" id="KW-0217">Developmental protein</keyword>
<dbReference type="GO" id="GO:0005634">
    <property type="term" value="C:nucleus"/>
    <property type="evidence" value="ECO:0007669"/>
    <property type="project" value="UniProtKB-SubCell"/>
</dbReference>
<dbReference type="PRINTS" id="PR00024">
    <property type="entry name" value="HOMEOBOX"/>
</dbReference>
<dbReference type="Gene3D" id="1.10.10.60">
    <property type="entry name" value="Homeodomain-like"/>
    <property type="match status" value="1"/>
</dbReference>
<dbReference type="EMBL" id="MNPL01025285">
    <property type="protein sequence ID" value="OQR68322.1"/>
    <property type="molecule type" value="Genomic_DNA"/>
</dbReference>
<keyword evidence="7 9" id="KW-0539">Nucleus</keyword>
<dbReference type="PANTHER" id="PTHR46110:SF3">
    <property type="entry name" value="HOMEOBOX PROTEIN HMX"/>
    <property type="match status" value="1"/>
</dbReference>
<feature type="domain" description="Homeobox" evidence="12">
    <location>
        <begin position="107"/>
        <end position="167"/>
    </location>
</feature>
<feature type="compositionally biased region" description="Basic and acidic residues" evidence="11">
    <location>
        <begin position="1"/>
        <end position="10"/>
    </location>
</feature>
<keyword evidence="14" id="KW-1185">Reference proteome</keyword>
<keyword evidence="6" id="KW-0804">Transcription</keyword>
<protein>
    <submittedName>
        <fullName evidence="13">Homeobox protein HMX3-like</fullName>
    </submittedName>
</protein>
<feature type="region of interest" description="Disordered" evidence="11">
    <location>
        <begin position="250"/>
        <end position="270"/>
    </location>
</feature>
<dbReference type="SMART" id="SM00389">
    <property type="entry name" value="HOX"/>
    <property type="match status" value="1"/>
</dbReference>
<dbReference type="PROSITE" id="PS00027">
    <property type="entry name" value="HOMEOBOX_1"/>
    <property type="match status" value="1"/>
</dbReference>
<proteinExistence type="inferred from homology"/>
<dbReference type="InterPro" id="IPR009057">
    <property type="entry name" value="Homeodomain-like_sf"/>
</dbReference>
<keyword evidence="4 9" id="KW-0238">DNA-binding</keyword>
<evidence type="ECO:0000256" key="7">
    <source>
        <dbReference type="ARBA" id="ARBA00023242"/>
    </source>
</evidence>
<comment type="subcellular location">
    <subcellularLocation>
        <location evidence="1 9 10">Nucleus</location>
    </subcellularLocation>
</comment>
<evidence type="ECO:0000256" key="6">
    <source>
        <dbReference type="ARBA" id="ARBA00023163"/>
    </source>
</evidence>
<evidence type="ECO:0000256" key="11">
    <source>
        <dbReference type="SAM" id="MobiDB-lite"/>
    </source>
</evidence>
<dbReference type="PROSITE" id="PS50071">
    <property type="entry name" value="HOMEOBOX_2"/>
    <property type="match status" value="1"/>
</dbReference>